<dbReference type="InterPro" id="IPR051181">
    <property type="entry name" value="CAF1_poly(A)_ribonucleases"/>
</dbReference>
<dbReference type="GO" id="GO:0005783">
    <property type="term" value="C:endoplasmic reticulum"/>
    <property type="evidence" value="ECO:0007669"/>
    <property type="project" value="TreeGrafter"/>
</dbReference>
<dbReference type="InterPro" id="IPR036397">
    <property type="entry name" value="RNaseH_sf"/>
</dbReference>
<evidence type="ECO:0000256" key="1">
    <source>
        <dbReference type="ARBA" id="ARBA00008372"/>
    </source>
</evidence>
<dbReference type="Pfam" id="PF04857">
    <property type="entry name" value="CAF1"/>
    <property type="match status" value="1"/>
</dbReference>
<dbReference type="GO" id="GO:1990432">
    <property type="term" value="P:siRNA 3'-end processing"/>
    <property type="evidence" value="ECO:0007669"/>
    <property type="project" value="TreeGrafter"/>
</dbReference>
<reference evidence="3" key="1">
    <citation type="submission" date="2025-08" db="UniProtKB">
        <authorList>
            <consortium name="RefSeq"/>
        </authorList>
    </citation>
    <scope>IDENTIFICATION</scope>
</reference>
<dbReference type="PANTHER" id="PTHR15092">
    <property type="entry name" value="POLY A -SPECIFIC RIBONUCLEASE/TARGET OF EGR1, MEMBER 1"/>
    <property type="match status" value="1"/>
</dbReference>
<dbReference type="GO" id="GO:0005634">
    <property type="term" value="C:nucleus"/>
    <property type="evidence" value="ECO:0007669"/>
    <property type="project" value="TreeGrafter"/>
</dbReference>
<accession>A0A6I9VWF2</accession>
<dbReference type="RefSeq" id="XP_011631294.1">
    <property type="nucleotide sequence ID" value="XM_011632992.2"/>
</dbReference>
<dbReference type="PANTHER" id="PTHR15092:SF22">
    <property type="entry name" value="POLY(A)-SPECIFIC RIBONUCLEASE PNLDC1"/>
    <property type="match status" value="1"/>
</dbReference>
<dbReference type="InterPro" id="IPR012337">
    <property type="entry name" value="RNaseH-like_sf"/>
</dbReference>
<proteinExistence type="inferred from homology"/>
<dbReference type="GO" id="GO:1990431">
    <property type="term" value="P:priRNA 3'-end processing"/>
    <property type="evidence" value="ECO:0007669"/>
    <property type="project" value="TreeGrafter"/>
</dbReference>
<keyword evidence="2" id="KW-1185">Reference proteome</keyword>
<dbReference type="GO" id="GO:0000289">
    <property type="term" value="P:nuclear-transcribed mRNA poly(A) tail shortening"/>
    <property type="evidence" value="ECO:0007669"/>
    <property type="project" value="TreeGrafter"/>
</dbReference>
<evidence type="ECO:0000313" key="2">
    <source>
        <dbReference type="Proteomes" id="UP000504615"/>
    </source>
</evidence>
<dbReference type="InterPro" id="IPR006941">
    <property type="entry name" value="RNase_CAF1"/>
</dbReference>
<dbReference type="SUPFAM" id="SSF53098">
    <property type="entry name" value="Ribonuclease H-like"/>
    <property type="match status" value="1"/>
</dbReference>
<dbReference type="Gene3D" id="3.30.70.330">
    <property type="match status" value="1"/>
</dbReference>
<organism evidence="2 3">
    <name type="scientific">Pogonomyrmex barbatus</name>
    <name type="common">red harvester ant</name>
    <dbReference type="NCBI Taxonomy" id="144034"/>
    <lineage>
        <taxon>Eukaryota</taxon>
        <taxon>Metazoa</taxon>
        <taxon>Ecdysozoa</taxon>
        <taxon>Arthropoda</taxon>
        <taxon>Hexapoda</taxon>
        <taxon>Insecta</taxon>
        <taxon>Pterygota</taxon>
        <taxon>Neoptera</taxon>
        <taxon>Endopterygota</taxon>
        <taxon>Hymenoptera</taxon>
        <taxon>Apocrita</taxon>
        <taxon>Aculeata</taxon>
        <taxon>Formicoidea</taxon>
        <taxon>Formicidae</taxon>
        <taxon>Myrmicinae</taxon>
        <taxon>Pogonomyrmex</taxon>
    </lineage>
</organism>
<comment type="similarity">
    <text evidence="1">Belongs to the CAF1 family.</text>
</comment>
<sequence>MAILLRTELVNGFEQYCLRYMRLLHTKENTIKMIEVTNQNFNEIYPHLEHAMKNASFIAIDGEFTGIEVANVKNSLFDSIHERYEKNRSSIQPYIVIQFGISVFQRVPDENVYTAEVFNFFLLPRSISLKSRQFLWQVSALEFLTLYGFDFNKLAYQGISYLNQDDEAILRQQLQENTLFNSVEQSISYVEEEDFKDKVIQINEWLNNAKNETDSFKIDSPTPTLQYYMHKELRRYFSNIWTYSGNNVITVIKVPSESRKILEQEEGSILDKVLLESYIGFSKVFKLLVTLQKPVIVHNGFLDFMFIHQQFYKSLPQKYNEFKNNIHKLFPIIYDTKFLSFELREILKTEEKWKVNTLGGLVHHFTEKHGKNVPLGSPVIKLTSQTDSDKIDDIISPKKYHTAGWDAYFTGYIFIRISHLFATKRYEESLTSKQFTHTELMNSVKRYTNCVNIVRGSTSYMTFDGPEPKSTRPKWLYVKTLATKPITALQIAEKMSKFGAVDVKQYTPKRALVAVANHGSARDILLHFKQNKELYVVPYSSIRHSRSVQLLLCRGSICKRKQSRQSRQSPGNASSDRSNPHFVALLRKHHGAFHRYLRKSFLWPLPKAKALEIMRQ</sequence>
<gene>
    <name evidence="3" type="primary">LOC105423296</name>
</gene>
<dbReference type="GeneID" id="105423296"/>
<dbReference type="GO" id="GO:0003723">
    <property type="term" value="F:RNA binding"/>
    <property type="evidence" value="ECO:0007669"/>
    <property type="project" value="TreeGrafter"/>
</dbReference>
<dbReference type="Proteomes" id="UP000504615">
    <property type="component" value="Unplaced"/>
</dbReference>
<name>A0A6I9VWF2_9HYME</name>
<dbReference type="AlphaFoldDB" id="A0A6I9VWF2"/>
<protein>
    <submittedName>
        <fullName evidence="3">Pre-piRNA 3'-exonuclease trimmer-like isoform X1</fullName>
    </submittedName>
</protein>
<dbReference type="GO" id="GO:0000175">
    <property type="term" value="F:3'-5'-RNA exonuclease activity"/>
    <property type="evidence" value="ECO:0007669"/>
    <property type="project" value="TreeGrafter"/>
</dbReference>
<dbReference type="OrthoDB" id="414075at2759"/>
<dbReference type="InterPro" id="IPR012677">
    <property type="entry name" value="Nucleotide-bd_a/b_plait_sf"/>
</dbReference>
<evidence type="ECO:0000313" key="3">
    <source>
        <dbReference type="RefSeq" id="XP_011631294.1"/>
    </source>
</evidence>
<dbReference type="Gene3D" id="3.30.420.10">
    <property type="entry name" value="Ribonuclease H-like superfamily/Ribonuclease H"/>
    <property type="match status" value="2"/>
</dbReference>
<dbReference type="KEGG" id="pbar:105423296"/>